<feature type="domain" description="DUF3444" evidence="2">
    <location>
        <begin position="74"/>
        <end position="276"/>
    </location>
</feature>
<reference evidence="3" key="1">
    <citation type="submission" date="2021-01" db="EMBL/GenBank/DDBJ databases">
        <authorList>
            <person name="Bezrukov I."/>
        </authorList>
    </citation>
    <scope>NUCLEOTIDE SEQUENCE</scope>
</reference>
<feature type="domain" description="DUF3444" evidence="2">
    <location>
        <begin position="1101"/>
        <end position="1269"/>
    </location>
</feature>
<evidence type="ECO:0000259" key="2">
    <source>
        <dbReference type="Pfam" id="PF11926"/>
    </source>
</evidence>
<feature type="domain" description="DUF3444" evidence="2">
    <location>
        <begin position="1540"/>
        <end position="1753"/>
    </location>
</feature>
<proteinExistence type="predicted"/>
<dbReference type="EMBL" id="LR999456">
    <property type="protein sequence ID" value="CAE6109123.1"/>
    <property type="molecule type" value="Genomic_DNA"/>
</dbReference>
<dbReference type="InterPro" id="IPR024593">
    <property type="entry name" value="DUF3444"/>
</dbReference>
<dbReference type="Pfam" id="PF11926">
    <property type="entry name" value="DUF3444"/>
    <property type="match status" value="9"/>
</dbReference>
<keyword evidence="4" id="KW-1185">Reference proteome</keyword>
<feature type="domain" description="DUF3444" evidence="2">
    <location>
        <begin position="350"/>
        <end position="546"/>
    </location>
</feature>
<feature type="domain" description="DUF3444" evidence="2">
    <location>
        <begin position="578"/>
        <end position="665"/>
    </location>
</feature>
<name>A0A8S2AIH6_ARAAE</name>
<evidence type="ECO:0000256" key="1">
    <source>
        <dbReference type="SAM" id="MobiDB-lite"/>
    </source>
</evidence>
<dbReference type="Proteomes" id="UP000682877">
    <property type="component" value="Chromosome 6"/>
</dbReference>
<accession>A0A8S2AIH6</accession>
<feature type="domain" description="DUF3444" evidence="2">
    <location>
        <begin position="836"/>
        <end position="1062"/>
    </location>
</feature>
<dbReference type="PANTHER" id="PTHR45089:SF50">
    <property type="entry name" value="DNAJ HEAT SHOCK AMINO-TERMINAL DOMAIN PROTEIN-RELATED"/>
    <property type="match status" value="1"/>
</dbReference>
<evidence type="ECO:0000313" key="3">
    <source>
        <dbReference type="EMBL" id="CAE6109123.1"/>
    </source>
</evidence>
<sequence length="2705" mass="307896">MDDTTSSDGSSTFSTCCSVIVGDKRKRNEYGDSCNASNRGAIPNNTRGSSDNGDAGREEESAAQPNISESGVGPKFNDFDELREEVNFALGQTWAIYDTADGMPRLYARITKLSAPSFGLRITYLEPEPDHEKEILWFDEGLPVSVGKFRFGKNQNTKDRSIFSHVICCGEIYNKVSKKGHFIVSPLKGETWALFKNWDINWSSEPDSHLKFEYDFVEILSNYTDGAGVSVAFLHKAKGFASVFFRMGTGDAHISRIPPHGLYRFSHRIPSFKLTEMGGKYAYELDQAALPETIKESIVPSHLLRVLAALKPKPEAVLPKPIKEIIVPPEVLAVPTALKSKPEVLCFLCKGKVFQTGQIWSYYSNNWNLPVYYGRIKKITFSQSFGQATVFKLHVTRLKPVPFCKRMPISCGTFLVGKGTKVIDPDDVSYQIVPQTVMDGNKYTIHPKIGDVWAIYTILSHHTDEDLERWYDYEIVEVLDDALDYKVLALEPALFVNEDEGKTKFLRAAERRQHDLENESEVVFTIPKSKNRKFSHKIPVSRVTKEIDGDLKELFEVLDSKALPSMAEEENTGINTWNSENVGLLSYDIVEVIDHTLDYKVLLLEHEPNSDKVVDILHLPEKLHFQAVKEYKSNLIDGSEPIFTIPKSERLRLSHKVPASRVTKEIYGELKDLIKVVSAALPIHPIRSDLVASTPRNQQEKAQAFSLQQQITVPSKNQGIHFSGNECSPGLSSAGKVGEKRKRNEYGEIVYTEHRSNSEDVIVNLGNKRVSGDIGDAVEDSGSGKQLHEVRLCKETLPDAFNRNAQVGAAMEISRNLEADDYSGFCDISSEVAVQPKTSECAGPKFNDFDKLREEVNFAVGQTWALYDTADGMPRLYAHIRKISAPSFGLRITYIEPDPDDEKELQWFEEDLPVSVGKFRLGENKSTKDRSMFSHVIHCNERNNELNERSYTRCFRFTCRFINTCHFSVSPRKGETWALFKNWDINWSSEPDSHRKYEYDIVEVLSDYADEAGVYVAYLHKAKGFASVFFRMGTGYEGIFRILPQSLYRFSHRVPSFKLTGIEGKGVPKDAYELDQAALPETIEEIIVPSNAESDLKSKCQAIYFASKGKVFQTGQIWSYYSGNDDLPLYYCRIQKITFTQAFMQDPVCKLHIRRLKATRFPEYVIQYEDRRMPLIRYEDRRMPIGCGTFFARKLLEIITPDEVSHQIIPQTSLDGIEYTILPKIGEVWVIHRYWSSHTDIEDLENEVYDIVEILDDTSDYKVQLLKQQPVDGDRDNFEYMLFRAGETEEPREEKRQEAKVSFLLSFGAFSEKDLADLSSLPISIILVRVLIMIQIDRKRIGQKVSYKVKLIFVVDLSKFMEIQHFQGHHFRQNAVQNHQIRSDLVAATPRNQQEKAQAFSLQQQITVPSKNPDIHFSGNEISPGLSCADKVGDKRKRNDYGEIVCTDIGSKSEDAIVNLSKIGNRIVADDFGGAGEESASEKQLHEVHLCKETLPNAINRNAQVGAAIGISQNLEVEYNSGFCHTSSEVAVHPKISESVGPKFNDFEKLREEVNFAVGQTWAIYDTVDGMPRLYARIIKVSAPCFGLRITYLEPDPGNEKEKLWLEEDLPVSVGKFRLGENKSTKDRSIFSHVIHCSERSNTHCFSITCRFINTCHFSVSPRQGETWALFKNWDIKWSSEPDSHRKFEYEIVEILSDYSDEGGVYVAYLHKAKGFASVFFRMGTGYEGIFRILPRSLYRFSHRVPSFKLTGIEGKGVPKDAYELDEAALPETIEEIVVPSNSESEKKSKHQAIYFASEGKVFQTGQIWSFYSGYDDLPLYYGRIQKITFTQAFKQDPVIKLHISRLKATRFPEDVINWKYGGMPVGCGTFYARKVLEIITPSEVSQQIMPQTSMDGIEYTILPKIGEVWAIYRYWSHYIDVDGLEFGLYDIVEILDDTLDYKVQLLEQQPVSDDRNDMEHRLFRACTEYTYNEDEGSEPIFTIPKSERIRFSNKIPATRVTKEMSGELEDLLSVESSREESCLLECLFCFMMDDTVNELLRRKKAVLNHQIRSDLVVSNHQEKPQAFSLLQQKDVPAKSPGIHFSGKECSFGLSNCAVKVGEKRQRNECGDICSTENRSKSEDAVVNLCKDRIVHSKRRVFSDNGDAAEEFGSGKQLTEVDCSKDPMNMNPKMDRKQDAQVGAAVGISGNLEVDQNSGLCDSGSGGAVPQKIFGCAGLKFNNFDKLREEMNFEVGQTWAVYDTVDGMPRLYAQIRKVSAPCFELRITYLEPDPNGEKELQWFEEDLPVSVGMFRLGENKSTQDRSIFSHVIHCNERSNTLCFSVTCRFIKTCHFSVSPRKGETWVLFKNWDIKWSSEPDSHRKYEYEFVEILSDYSDEGGVYVAYLHKAKGFASVFFRMGIGYEGIFRILPQSLYRFSHRVPSFKLTGIEGKGMPKDAYELDKAALPETVEEIIVPSNSESNIKPKRQATYFVSKGKVFQTGQIWSFYSGYDDLPLYYGRIQKITFTHAFKQDPVIKLHIGRLKATRSPKDVVDWEDGQMPVGCGTFYSRKVLEIITPNEVSHQIVPQTSLDGIEYTILPKIGEVWVIYRYWSSHIDVEDLEFGLYDMVEILDDTLDYKVQLLEYESVHDDDDDGNGNRLFRACTEYTYNEDEGSEPIFTIPKSERIRFSNKVPASRVTKEMLGELKEFLSVDYRATPINVIHC</sequence>
<dbReference type="PANTHER" id="PTHR45089">
    <property type="entry name" value="DNAJ HEAT SHOCK AMINO-TERMINAL DOMAIN PROTEIN-RELATED"/>
    <property type="match status" value="1"/>
</dbReference>
<gene>
    <name evidence="3" type="ORF">AARE701A_LOCUS15596</name>
</gene>
<feature type="domain" description="DUF3444" evidence="2">
    <location>
        <begin position="2467"/>
        <end position="2682"/>
    </location>
</feature>
<evidence type="ECO:0000313" key="4">
    <source>
        <dbReference type="Proteomes" id="UP000682877"/>
    </source>
</evidence>
<feature type="region of interest" description="Disordered" evidence="1">
    <location>
        <begin position="28"/>
        <end position="75"/>
    </location>
</feature>
<protein>
    <recommendedName>
        <fullName evidence="2">DUF3444 domain-containing protein</fullName>
    </recommendedName>
</protein>
<organism evidence="3 4">
    <name type="scientific">Arabidopsis arenosa</name>
    <name type="common">Sand rock-cress</name>
    <name type="synonym">Cardaminopsis arenosa</name>
    <dbReference type="NCBI Taxonomy" id="38785"/>
    <lineage>
        <taxon>Eukaryota</taxon>
        <taxon>Viridiplantae</taxon>
        <taxon>Streptophyta</taxon>
        <taxon>Embryophyta</taxon>
        <taxon>Tracheophyta</taxon>
        <taxon>Spermatophyta</taxon>
        <taxon>Magnoliopsida</taxon>
        <taxon>eudicotyledons</taxon>
        <taxon>Gunneridae</taxon>
        <taxon>Pentapetalae</taxon>
        <taxon>rosids</taxon>
        <taxon>malvids</taxon>
        <taxon>Brassicales</taxon>
        <taxon>Brassicaceae</taxon>
        <taxon>Camelineae</taxon>
        <taxon>Arabidopsis</taxon>
    </lineage>
</organism>
<feature type="compositionally biased region" description="Polar residues" evidence="1">
    <location>
        <begin position="34"/>
        <end position="52"/>
    </location>
</feature>
<feature type="domain" description="DUF3444" evidence="2">
    <location>
        <begin position="1790"/>
        <end position="2004"/>
    </location>
</feature>
<feature type="domain" description="DUF3444" evidence="2">
    <location>
        <begin position="2214"/>
        <end position="2430"/>
    </location>
</feature>